<dbReference type="InterPro" id="IPR018636">
    <property type="entry name" value="DUF2058"/>
</dbReference>
<dbReference type="RefSeq" id="WP_074752975.1">
    <property type="nucleotide sequence ID" value="NZ_FNCO01000006.1"/>
</dbReference>
<proteinExistence type="predicted"/>
<name>A0A1G8C0Z6_9PSED</name>
<accession>A0A1G8C0Z6</accession>
<organism evidence="2 3">
    <name type="scientific">Pseudomonas abietaniphila</name>
    <dbReference type="NCBI Taxonomy" id="89065"/>
    <lineage>
        <taxon>Bacteria</taxon>
        <taxon>Pseudomonadati</taxon>
        <taxon>Pseudomonadota</taxon>
        <taxon>Gammaproteobacteria</taxon>
        <taxon>Pseudomonadales</taxon>
        <taxon>Pseudomonadaceae</taxon>
        <taxon>Pseudomonas</taxon>
    </lineage>
</organism>
<dbReference type="OrthoDB" id="5294470at2"/>
<dbReference type="AlphaFoldDB" id="A0A1G8C0Z6"/>
<evidence type="ECO:0000256" key="1">
    <source>
        <dbReference type="SAM" id="MobiDB-lite"/>
    </source>
</evidence>
<reference evidence="3" key="1">
    <citation type="submission" date="2016-10" db="EMBL/GenBank/DDBJ databases">
        <authorList>
            <person name="Varghese N."/>
            <person name="Submissions S."/>
        </authorList>
    </citation>
    <scope>NUCLEOTIDE SEQUENCE [LARGE SCALE GENOMIC DNA]</scope>
    <source>
        <strain evidence="3">ATCC 700689</strain>
    </source>
</reference>
<protein>
    <recommendedName>
        <fullName evidence="4">Nucleoprotein/polynucleotide-associated enzyme</fullName>
    </recommendedName>
</protein>
<evidence type="ECO:0000313" key="2">
    <source>
        <dbReference type="EMBL" id="SDH39044.1"/>
    </source>
</evidence>
<keyword evidence="3" id="KW-1185">Reference proteome</keyword>
<feature type="region of interest" description="Disordered" evidence="1">
    <location>
        <begin position="24"/>
        <end position="73"/>
    </location>
</feature>
<gene>
    <name evidence="2" type="ORF">SAMN05216605_106119</name>
</gene>
<sequence>MAGISLRDQLLKAGLVNEKQAKQVAKTKQKEQRLVHKGQAVADDASQRAAQDAMAEKARRDQELNRQQQEKAEQKARAAQVKQLIEATRLPKLTTEDYYNFVDDKKVKRLSVNTLMRSKLSNGSLAIVHHGGTYEVIPREAALKVQERDPRRIVMLSEPTEEPDGDDPYAAYKIPDDLMW</sequence>
<feature type="compositionally biased region" description="Low complexity" evidence="1">
    <location>
        <begin position="39"/>
        <end position="53"/>
    </location>
</feature>
<dbReference type="STRING" id="89065.SAMN05216605_106119"/>
<dbReference type="Proteomes" id="UP000182894">
    <property type="component" value="Unassembled WGS sequence"/>
</dbReference>
<dbReference type="EMBL" id="FNCO01000006">
    <property type="protein sequence ID" value="SDH39044.1"/>
    <property type="molecule type" value="Genomic_DNA"/>
</dbReference>
<dbReference type="Pfam" id="PF09831">
    <property type="entry name" value="DUF2058"/>
    <property type="match status" value="1"/>
</dbReference>
<evidence type="ECO:0008006" key="4">
    <source>
        <dbReference type="Google" id="ProtNLM"/>
    </source>
</evidence>
<feature type="compositionally biased region" description="Basic and acidic residues" evidence="1">
    <location>
        <begin position="54"/>
        <end position="73"/>
    </location>
</feature>
<evidence type="ECO:0000313" key="3">
    <source>
        <dbReference type="Proteomes" id="UP000182894"/>
    </source>
</evidence>
<feature type="region of interest" description="Disordered" evidence="1">
    <location>
        <begin position="156"/>
        <end position="180"/>
    </location>
</feature>